<dbReference type="EMBL" id="LT598469">
    <property type="protein sequence ID" value="SCU99763.1"/>
    <property type="molecule type" value="Genomic_DNA"/>
</dbReference>
<dbReference type="Pfam" id="PF16818">
    <property type="entry name" value="SLM4"/>
    <property type="match status" value="1"/>
</dbReference>
<gene>
    <name evidence="1" type="ORF">LAMI_0G00650G</name>
</gene>
<dbReference type="InterPro" id="IPR020233">
    <property type="entry name" value="Slm4"/>
</dbReference>
<dbReference type="Gene3D" id="3.30.450.30">
    <property type="entry name" value="Dynein light chain 2a, cytoplasmic"/>
    <property type="match status" value="1"/>
</dbReference>
<dbReference type="GO" id="GO:0071986">
    <property type="term" value="C:Ragulator complex"/>
    <property type="evidence" value="ECO:0007669"/>
    <property type="project" value="InterPro"/>
</dbReference>
<organism evidence="1 2">
    <name type="scientific">Lachancea mirantina</name>
    <dbReference type="NCBI Taxonomy" id="1230905"/>
    <lineage>
        <taxon>Eukaryota</taxon>
        <taxon>Fungi</taxon>
        <taxon>Dikarya</taxon>
        <taxon>Ascomycota</taxon>
        <taxon>Saccharomycotina</taxon>
        <taxon>Saccharomycetes</taxon>
        <taxon>Saccharomycetales</taxon>
        <taxon>Saccharomycetaceae</taxon>
        <taxon>Lachancea</taxon>
    </lineage>
</organism>
<reference evidence="1 2" key="1">
    <citation type="submission" date="2016-03" db="EMBL/GenBank/DDBJ databases">
        <authorList>
            <person name="Devillers H."/>
        </authorList>
    </citation>
    <scope>NUCLEOTIDE SEQUENCE [LARGE SCALE GENOMIC DNA]</scope>
    <source>
        <strain evidence="1">CBS 11717</strain>
    </source>
</reference>
<protein>
    <submittedName>
        <fullName evidence="1">LAMI_0G00650g1_1</fullName>
    </submittedName>
</protein>
<sequence length="154" mass="17592">MLHGRHIKSLLTETLNPVQTQHSIQEALHSSLLISSDNGAIISYANTEPSSVGYNSSINNLKMMALLIKDKWSEDERDVSEQTTECCYTYDLERETTRIYTYELEDLHSCVAQLPRSNLLLLFIANPNYPYGLMVLKMKYAIGAFKDMFGYKLD</sequence>
<evidence type="ECO:0000313" key="1">
    <source>
        <dbReference type="EMBL" id="SCU99763.1"/>
    </source>
</evidence>
<proteinExistence type="predicted"/>
<accession>A0A1G4K760</accession>
<dbReference type="GO" id="GO:0007165">
    <property type="term" value="P:signal transduction"/>
    <property type="evidence" value="ECO:0007669"/>
    <property type="project" value="InterPro"/>
</dbReference>
<keyword evidence="2" id="KW-1185">Reference proteome</keyword>
<dbReference type="AlphaFoldDB" id="A0A1G4K760"/>
<name>A0A1G4K760_9SACH</name>
<dbReference type="STRING" id="1230905.A0A1G4K760"/>
<dbReference type="OrthoDB" id="4033908at2759"/>
<dbReference type="Proteomes" id="UP000191024">
    <property type="component" value="Chromosome G"/>
</dbReference>
<evidence type="ECO:0000313" key="2">
    <source>
        <dbReference type="Proteomes" id="UP000191024"/>
    </source>
</evidence>